<keyword evidence="3" id="KW-1185">Reference proteome</keyword>
<feature type="region of interest" description="Disordered" evidence="1">
    <location>
        <begin position="60"/>
        <end position="163"/>
    </location>
</feature>
<feature type="compositionally biased region" description="Low complexity" evidence="1">
    <location>
        <begin position="129"/>
        <end position="138"/>
    </location>
</feature>
<evidence type="ECO:0000256" key="1">
    <source>
        <dbReference type="SAM" id="MobiDB-lite"/>
    </source>
</evidence>
<name>A0AAV7WSA1_PLEWA</name>
<sequence length="163" mass="16959">MCCPRRPPNTGGRRHRCTLSPCGRPATRSKPGSLLSSAARGPLLSLGQRSPRIRRLGVEGRRRPGRWRSCLAGRGHRLPRPRGLTPQRAMSAPSAPSPAPRISGGHLRGPGGVASAPMGRSGRGRHAGSRASRAAAGAWSTPLAAKPLGTVHGGQGVRGDNQC</sequence>
<evidence type="ECO:0000313" key="2">
    <source>
        <dbReference type="EMBL" id="KAJ1216982.1"/>
    </source>
</evidence>
<proteinExistence type="predicted"/>
<protein>
    <submittedName>
        <fullName evidence="2">Uncharacterized protein</fullName>
    </submittedName>
</protein>
<feature type="region of interest" description="Disordered" evidence="1">
    <location>
        <begin position="1"/>
        <end position="41"/>
    </location>
</feature>
<reference evidence="2" key="1">
    <citation type="journal article" date="2022" name="bioRxiv">
        <title>Sequencing and chromosome-scale assembly of the giantPleurodeles waltlgenome.</title>
        <authorList>
            <person name="Brown T."/>
            <person name="Elewa A."/>
            <person name="Iarovenko S."/>
            <person name="Subramanian E."/>
            <person name="Araus A.J."/>
            <person name="Petzold A."/>
            <person name="Susuki M."/>
            <person name="Suzuki K.-i.T."/>
            <person name="Hayashi T."/>
            <person name="Toyoda A."/>
            <person name="Oliveira C."/>
            <person name="Osipova E."/>
            <person name="Leigh N.D."/>
            <person name="Simon A."/>
            <person name="Yun M.H."/>
        </authorList>
    </citation>
    <scope>NUCLEOTIDE SEQUENCE</scope>
    <source>
        <strain evidence="2">20211129_DDA</strain>
        <tissue evidence="2">Liver</tissue>
    </source>
</reference>
<dbReference type="AlphaFoldDB" id="A0AAV7WSA1"/>
<feature type="compositionally biased region" description="Low complexity" evidence="1">
    <location>
        <begin position="81"/>
        <end position="94"/>
    </location>
</feature>
<accession>A0AAV7WSA1</accession>
<dbReference type="Proteomes" id="UP001066276">
    <property type="component" value="Chromosome 1_1"/>
</dbReference>
<gene>
    <name evidence="2" type="ORF">NDU88_004580</name>
</gene>
<comment type="caution">
    <text evidence="2">The sequence shown here is derived from an EMBL/GenBank/DDBJ whole genome shotgun (WGS) entry which is preliminary data.</text>
</comment>
<evidence type="ECO:0000313" key="3">
    <source>
        <dbReference type="Proteomes" id="UP001066276"/>
    </source>
</evidence>
<organism evidence="2 3">
    <name type="scientific">Pleurodeles waltl</name>
    <name type="common">Iberian ribbed newt</name>
    <dbReference type="NCBI Taxonomy" id="8319"/>
    <lineage>
        <taxon>Eukaryota</taxon>
        <taxon>Metazoa</taxon>
        <taxon>Chordata</taxon>
        <taxon>Craniata</taxon>
        <taxon>Vertebrata</taxon>
        <taxon>Euteleostomi</taxon>
        <taxon>Amphibia</taxon>
        <taxon>Batrachia</taxon>
        <taxon>Caudata</taxon>
        <taxon>Salamandroidea</taxon>
        <taxon>Salamandridae</taxon>
        <taxon>Pleurodelinae</taxon>
        <taxon>Pleurodeles</taxon>
    </lineage>
</organism>
<dbReference type="EMBL" id="JANPWB010000001">
    <property type="protein sequence ID" value="KAJ1216982.1"/>
    <property type="molecule type" value="Genomic_DNA"/>
</dbReference>